<comment type="cofactor">
    <cofactor evidence="1">
        <name>Zn(2+)</name>
        <dbReference type="ChEBI" id="CHEBI:29105"/>
    </cofactor>
</comment>
<accession>H0QPQ8</accession>
<dbReference type="InterPro" id="IPR036866">
    <property type="entry name" value="RibonucZ/Hydroxyglut_hydro"/>
</dbReference>
<dbReference type="STRING" id="1077972.ARGLB_077_00260"/>
<dbReference type="Gene3D" id="3.60.15.10">
    <property type="entry name" value="Ribonuclease Z/Hydroxyacylglutathione hydrolase-like"/>
    <property type="match status" value="1"/>
</dbReference>
<reference evidence="7 8" key="1">
    <citation type="submission" date="2011-12" db="EMBL/GenBank/DDBJ databases">
        <title>Whole genome shotgun sequence of Arthrobacter globiformis NBRC 12137.</title>
        <authorList>
            <person name="Miyazawa S."/>
            <person name="Hosoyama A."/>
            <person name="Tsuchikane K."/>
            <person name="Katsumata H."/>
            <person name="Yamazaki S."/>
            <person name="Fujita N."/>
        </authorList>
    </citation>
    <scope>NUCLEOTIDE SEQUENCE [LARGE SCALE GENOMIC DNA]</scope>
    <source>
        <strain evidence="7 8">NBRC 12137</strain>
    </source>
</reference>
<comment type="similarity">
    <text evidence="2">Belongs to the metallo-beta-lactamase superfamily.</text>
</comment>
<dbReference type="SMART" id="SM00849">
    <property type="entry name" value="Lactamase_B"/>
    <property type="match status" value="1"/>
</dbReference>
<feature type="domain" description="Metallo-beta-lactamase" evidence="6">
    <location>
        <begin position="34"/>
        <end position="253"/>
    </location>
</feature>
<keyword evidence="8" id="KW-1185">Reference proteome</keyword>
<dbReference type="PANTHER" id="PTHR42978">
    <property type="entry name" value="QUORUM-QUENCHING LACTONASE YTNP-RELATED-RELATED"/>
    <property type="match status" value="1"/>
</dbReference>
<dbReference type="GO" id="GO:0046872">
    <property type="term" value="F:metal ion binding"/>
    <property type="evidence" value="ECO:0007669"/>
    <property type="project" value="UniProtKB-KW"/>
</dbReference>
<evidence type="ECO:0000256" key="2">
    <source>
        <dbReference type="ARBA" id="ARBA00007749"/>
    </source>
</evidence>
<dbReference type="RefSeq" id="WP_003803652.1">
    <property type="nucleotide sequence ID" value="NZ_BAEG01000077.1"/>
</dbReference>
<proteinExistence type="inferred from homology"/>
<dbReference type="PANTHER" id="PTHR42978:SF2">
    <property type="entry name" value="102 KBASES UNSTABLE REGION: FROM 1 TO 119443"/>
    <property type="match status" value="1"/>
</dbReference>
<dbReference type="CDD" id="cd07729">
    <property type="entry name" value="AHL_lactonase_MBL-fold"/>
    <property type="match status" value="1"/>
</dbReference>
<name>H0QPQ8_ARTG1</name>
<dbReference type="EMBL" id="BAEG01000077">
    <property type="protein sequence ID" value="GAB14809.1"/>
    <property type="molecule type" value="Genomic_DNA"/>
</dbReference>
<evidence type="ECO:0000259" key="6">
    <source>
        <dbReference type="SMART" id="SM00849"/>
    </source>
</evidence>
<keyword evidence="5" id="KW-0862">Zinc</keyword>
<dbReference type="Pfam" id="PF00753">
    <property type="entry name" value="Lactamase_B"/>
    <property type="match status" value="1"/>
</dbReference>
<sequence>MSTWSAWVLEYAVAENFPLSLSIYGAHNRGARRAPFSYVVLKQNDNVVMVDVGFGETARQRQIAEDSEVTDWRDPHTVLAQIGLAPEQVTHVIVTHAHYDHFGNVSAFPNATFFLSARELEFWVKELALPPRLRTFVGPIDPADLIAAVDLSARGRLQLLADGAPQLFPGLDVLPAWDTHTPGSVYVRLDTAEGPLVLAGDNVYAWENVEGLDGDGLLHPVGLVVGSNLQATHVLDGMLKDVEEQSRRIIPVHEDRLRGQYPSWQSDNGAMVVEVALQSGEPSRIPIGSNLSSR</sequence>
<dbReference type="GO" id="GO:0016787">
    <property type="term" value="F:hydrolase activity"/>
    <property type="evidence" value="ECO:0007669"/>
    <property type="project" value="UniProtKB-KW"/>
</dbReference>
<keyword evidence="3" id="KW-0479">Metal-binding</keyword>
<comment type="caution">
    <text evidence="7">The sequence shown here is derived from an EMBL/GenBank/DDBJ whole genome shotgun (WGS) entry which is preliminary data.</text>
</comment>
<dbReference type="InterPro" id="IPR001279">
    <property type="entry name" value="Metallo-B-lactamas"/>
</dbReference>
<gene>
    <name evidence="7" type="ORF">ARGLB_077_00260</name>
</gene>
<evidence type="ECO:0000256" key="5">
    <source>
        <dbReference type="ARBA" id="ARBA00022833"/>
    </source>
</evidence>
<keyword evidence="4 7" id="KW-0378">Hydrolase</keyword>
<evidence type="ECO:0000313" key="8">
    <source>
        <dbReference type="Proteomes" id="UP000003828"/>
    </source>
</evidence>
<dbReference type="eggNOG" id="COG0491">
    <property type="taxonomic scope" value="Bacteria"/>
</dbReference>
<dbReference type="Proteomes" id="UP000003828">
    <property type="component" value="Unassembled WGS sequence"/>
</dbReference>
<evidence type="ECO:0000256" key="4">
    <source>
        <dbReference type="ARBA" id="ARBA00022801"/>
    </source>
</evidence>
<evidence type="ECO:0000256" key="3">
    <source>
        <dbReference type="ARBA" id="ARBA00022723"/>
    </source>
</evidence>
<evidence type="ECO:0000256" key="1">
    <source>
        <dbReference type="ARBA" id="ARBA00001947"/>
    </source>
</evidence>
<dbReference type="SUPFAM" id="SSF56281">
    <property type="entry name" value="Metallo-hydrolase/oxidoreductase"/>
    <property type="match status" value="1"/>
</dbReference>
<dbReference type="OrthoDB" id="3196337at2"/>
<evidence type="ECO:0000313" key="7">
    <source>
        <dbReference type="EMBL" id="GAB14809.1"/>
    </source>
</evidence>
<protein>
    <submittedName>
        <fullName evidence="7">Putative hydrolase</fullName>
    </submittedName>
</protein>
<organism evidence="7 8">
    <name type="scientific">Arthrobacter globiformis (strain ATCC 8010 / DSM 20124 / JCM 1332 / NBRC 12137 / NCIMB 8907 / NRRL B-2979 / 168)</name>
    <dbReference type="NCBI Taxonomy" id="1077972"/>
    <lineage>
        <taxon>Bacteria</taxon>
        <taxon>Bacillati</taxon>
        <taxon>Actinomycetota</taxon>
        <taxon>Actinomycetes</taxon>
        <taxon>Micrococcales</taxon>
        <taxon>Micrococcaceae</taxon>
        <taxon>Arthrobacter</taxon>
    </lineage>
</organism>
<dbReference type="InterPro" id="IPR051013">
    <property type="entry name" value="MBL_superfamily_lactonases"/>
</dbReference>
<dbReference type="AlphaFoldDB" id="H0QPQ8"/>